<dbReference type="AlphaFoldDB" id="A0A7W8G0D4"/>
<sequence>MRYAIVIETARRKLSAYVPDLPGCVATGETLPLVRTAIRRAIELHLSGMREDGIAIPIPSSQVHHVDIADGARDATPKLSDWDTCEFLLTPEDVRGYLDECFTSFGDDAVFLERACRIGADALQRMNARSAATDA</sequence>
<keyword evidence="3" id="KW-1185">Reference proteome</keyword>
<dbReference type="Gene3D" id="3.30.160.250">
    <property type="match status" value="1"/>
</dbReference>
<organism evidence="2 3">
    <name type="scientific">Chiayiivirga flava</name>
    <dbReference type="NCBI Taxonomy" id="659595"/>
    <lineage>
        <taxon>Bacteria</taxon>
        <taxon>Pseudomonadati</taxon>
        <taxon>Pseudomonadota</taxon>
        <taxon>Gammaproteobacteria</taxon>
        <taxon>Lysobacterales</taxon>
        <taxon>Lysobacteraceae</taxon>
        <taxon>Chiayiivirga</taxon>
    </lineage>
</organism>
<proteinExistence type="predicted"/>
<accession>A0A7W8G0D4</accession>
<dbReference type="InterPro" id="IPR031807">
    <property type="entry name" value="HicB-like"/>
</dbReference>
<evidence type="ECO:0000313" key="3">
    <source>
        <dbReference type="Proteomes" id="UP000521199"/>
    </source>
</evidence>
<dbReference type="PANTHER" id="PTHR34504:SF2">
    <property type="entry name" value="UPF0150 PROTEIN SSL0259"/>
    <property type="match status" value="1"/>
</dbReference>
<feature type="domain" description="HicB-like antitoxin of toxin-antitoxin system" evidence="1">
    <location>
        <begin position="3"/>
        <end position="79"/>
    </location>
</feature>
<dbReference type="InterPro" id="IPR035069">
    <property type="entry name" value="TTHA1013/TTHA0281-like"/>
</dbReference>
<dbReference type="SUPFAM" id="SSF143100">
    <property type="entry name" value="TTHA1013/TTHA0281-like"/>
    <property type="match status" value="1"/>
</dbReference>
<dbReference type="RefSeq" id="WP_183960166.1">
    <property type="nucleotide sequence ID" value="NZ_JACHHP010000002.1"/>
</dbReference>
<comment type="caution">
    <text evidence="2">The sequence shown here is derived from an EMBL/GenBank/DDBJ whole genome shotgun (WGS) entry which is preliminary data.</text>
</comment>
<dbReference type="Proteomes" id="UP000521199">
    <property type="component" value="Unassembled WGS sequence"/>
</dbReference>
<reference evidence="2 3" key="1">
    <citation type="submission" date="2020-08" db="EMBL/GenBank/DDBJ databases">
        <title>Genomic Encyclopedia of Type Strains, Phase IV (KMG-IV): sequencing the most valuable type-strain genomes for metagenomic binning, comparative biology and taxonomic classification.</title>
        <authorList>
            <person name="Goeker M."/>
        </authorList>
    </citation>
    <scope>NUCLEOTIDE SEQUENCE [LARGE SCALE GENOMIC DNA]</scope>
    <source>
        <strain evidence="2 3">DSM 24163</strain>
    </source>
</reference>
<dbReference type="EMBL" id="JACHHP010000002">
    <property type="protein sequence ID" value="MBB5207623.1"/>
    <property type="molecule type" value="Genomic_DNA"/>
</dbReference>
<dbReference type="PANTHER" id="PTHR34504">
    <property type="entry name" value="ANTITOXIN HICB"/>
    <property type="match status" value="1"/>
</dbReference>
<protein>
    <submittedName>
        <fullName evidence="2">Putative RNase H-like HicB family nuclease</fullName>
    </submittedName>
</protein>
<name>A0A7W8G0D4_9GAMM</name>
<dbReference type="Pfam" id="PF15919">
    <property type="entry name" value="HicB_lk_antitox"/>
    <property type="match status" value="1"/>
</dbReference>
<dbReference type="InterPro" id="IPR051404">
    <property type="entry name" value="TA_system_antitoxin"/>
</dbReference>
<evidence type="ECO:0000313" key="2">
    <source>
        <dbReference type="EMBL" id="MBB5207623.1"/>
    </source>
</evidence>
<gene>
    <name evidence="2" type="ORF">HNQ52_001152</name>
</gene>
<evidence type="ECO:0000259" key="1">
    <source>
        <dbReference type="Pfam" id="PF15919"/>
    </source>
</evidence>